<dbReference type="PROSITE" id="PS00112">
    <property type="entry name" value="PHOSPHAGEN_KINASE"/>
    <property type="match status" value="1"/>
</dbReference>
<dbReference type="HAMAP" id="MF_00602">
    <property type="entry name" value="Prot_Arg_kinase"/>
    <property type="match status" value="1"/>
</dbReference>
<dbReference type="NCBIfam" id="NF002194">
    <property type="entry name" value="PRK01059.1-4"/>
    <property type="match status" value="1"/>
</dbReference>
<dbReference type="AlphaFoldDB" id="A0A318XYP7"/>
<comment type="caution">
    <text evidence="9">The sequence shown here is derived from an EMBL/GenBank/DDBJ whole genome shotgun (WGS) entry which is preliminary data.</text>
</comment>
<evidence type="ECO:0000256" key="6">
    <source>
        <dbReference type="PROSITE-ProRule" id="PRU00843"/>
    </source>
</evidence>
<dbReference type="InterPro" id="IPR014746">
    <property type="entry name" value="Gln_synth/guanido_kin_cat_dom"/>
</dbReference>
<reference evidence="9 10" key="1">
    <citation type="submission" date="2018-06" db="EMBL/GenBank/DDBJ databases">
        <title>Genomic Encyclopedia of Type Strains, Phase I: the one thousand microbial genomes (KMG-I) project.</title>
        <authorList>
            <person name="Kyrpides N."/>
        </authorList>
    </citation>
    <scope>NUCLEOTIDE SEQUENCE [LARGE SCALE GENOMIC DNA]</scope>
    <source>
        <strain evidence="9 10">DSM 19573</strain>
    </source>
</reference>
<dbReference type="SUPFAM" id="SSF55931">
    <property type="entry name" value="Glutamine synthetase/guanido kinase"/>
    <property type="match status" value="1"/>
</dbReference>
<gene>
    <name evidence="5" type="primary">mcsB</name>
    <name evidence="9" type="ORF">LY28_01697</name>
</gene>
<comment type="similarity">
    <text evidence="5 6 7">Belongs to the ATP:guanido phosphotransferase family.</text>
</comment>
<evidence type="ECO:0000256" key="5">
    <source>
        <dbReference type="HAMAP-Rule" id="MF_00602"/>
    </source>
</evidence>
<dbReference type="CDD" id="cd07930">
    <property type="entry name" value="bacterial_phosphagen_kinase"/>
    <property type="match status" value="1"/>
</dbReference>
<keyword evidence="10" id="KW-1185">Reference proteome</keyword>
<organism evidence="9 10">
    <name type="scientific">Ruminiclostridium sufflavum DSM 19573</name>
    <dbReference type="NCBI Taxonomy" id="1121337"/>
    <lineage>
        <taxon>Bacteria</taxon>
        <taxon>Bacillati</taxon>
        <taxon>Bacillota</taxon>
        <taxon>Clostridia</taxon>
        <taxon>Eubacteriales</taxon>
        <taxon>Oscillospiraceae</taxon>
        <taxon>Ruminiclostridium</taxon>
    </lineage>
</organism>
<evidence type="ECO:0000259" key="8">
    <source>
        <dbReference type="PROSITE" id="PS51510"/>
    </source>
</evidence>
<proteinExistence type="inferred from homology"/>
<feature type="binding site" evidence="5 6">
    <location>
        <begin position="17"/>
        <end position="21"/>
    </location>
    <ligand>
        <name>ATP</name>
        <dbReference type="ChEBI" id="CHEBI:30616"/>
    </ligand>
</feature>
<evidence type="ECO:0000256" key="1">
    <source>
        <dbReference type="ARBA" id="ARBA00022679"/>
    </source>
</evidence>
<dbReference type="InterPro" id="IPR000749">
    <property type="entry name" value="ATP-guanido_PTrfase"/>
</dbReference>
<dbReference type="OrthoDB" id="9791353at2"/>
<comment type="catalytic activity">
    <reaction evidence="5">
        <text>L-arginyl-[protein] + ATP = N(omega)-phospho-L-arginyl-[protein] + ADP + H(+)</text>
        <dbReference type="Rhea" id="RHEA:43384"/>
        <dbReference type="Rhea" id="RHEA-COMP:10532"/>
        <dbReference type="Rhea" id="RHEA-COMP:10533"/>
        <dbReference type="ChEBI" id="CHEBI:15378"/>
        <dbReference type="ChEBI" id="CHEBI:29965"/>
        <dbReference type="ChEBI" id="CHEBI:30616"/>
        <dbReference type="ChEBI" id="CHEBI:83226"/>
        <dbReference type="ChEBI" id="CHEBI:456216"/>
        <dbReference type="EC" id="2.7.14.1"/>
    </reaction>
</comment>
<feature type="binding site" evidence="5 6">
    <location>
        <position position="114"/>
    </location>
    <ligand>
        <name>ATP</name>
        <dbReference type="ChEBI" id="CHEBI:30616"/>
    </ligand>
</feature>
<comment type="function">
    <text evidence="5">Catalyzes the specific phosphorylation of arginine residues in proteins.</text>
</comment>
<evidence type="ECO:0000256" key="7">
    <source>
        <dbReference type="RuleBase" id="RU000505"/>
    </source>
</evidence>
<dbReference type="GO" id="GO:0005615">
    <property type="term" value="C:extracellular space"/>
    <property type="evidence" value="ECO:0007669"/>
    <property type="project" value="TreeGrafter"/>
</dbReference>
<comment type="activity regulation">
    <text evidence="5">Appears to be allosterically activated by the binding of pArg-containing polypeptides to the pArg-binding pocket localized in the C-terminal domain of McsB.</text>
</comment>
<feature type="short sequence motif" description="RDXXRA motif of the pArg binding pocket involved in allosteric regulation" evidence="5">
    <location>
        <begin position="326"/>
        <end position="331"/>
    </location>
</feature>
<evidence type="ECO:0000256" key="3">
    <source>
        <dbReference type="ARBA" id="ARBA00022777"/>
    </source>
</evidence>
<dbReference type="EMBL" id="QKMR01000008">
    <property type="protein sequence ID" value="PYG87987.1"/>
    <property type="molecule type" value="Genomic_DNA"/>
</dbReference>
<dbReference type="GO" id="GO:0004111">
    <property type="term" value="F:creatine kinase activity"/>
    <property type="evidence" value="ECO:0007669"/>
    <property type="project" value="InterPro"/>
</dbReference>
<dbReference type="GO" id="GO:0005524">
    <property type="term" value="F:ATP binding"/>
    <property type="evidence" value="ECO:0007669"/>
    <property type="project" value="UniProtKB-UniRule"/>
</dbReference>
<feature type="binding site" evidence="5 6">
    <location>
        <begin position="165"/>
        <end position="169"/>
    </location>
    <ligand>
        <name>ATP</name>
        <dbReference type="ChEBI" id="CHEBI:30616"/>
    </ligand>
</feature>
<dbReference type="RefSeq" id="WP_110461736.1">
    <property type="nucleotide sequence ID" value="NZ_QKMR01000008.1"/>
</dbReference>
<keyword evidence="3 5" id="KW-0418">Kinase</keyword>
<evidence type="ECO:0000313" key="10">
    <source>
        <dbReference type="Proteomes" id="UP000248132"/>
    </source>
</evidence>
<dbReference type="PANTHER" id="PTHR11547">
    <property type="entry name" value="ARGININE OR CREATINE KINASE"/>
    <property type="match status" value="1"/>
</dbReference>
<feature type="domain" description="Phosphagen kinase C-terminal" evidence="8">
    <location>
        <begin position="14"/>
        <end position="243"/>
    </location>
</feature>
<name>A0A318XYP7_9FIRM</name>
<dbReference type="Gene3D" id="3.30.590.10">
    <property type="entry name" value="Glutamine synthetase/guanido kinase, catalytic domain"/>
    <property type="match status" value="1"/>
</dbReference>
<dbReference type="InterPro" id="IPR022415">
    <property type="entry name" value="ATP-guanido_PTrfase_AS"/>
</dbReference>
<dbReference type="PANTHER" id="PTHR11547:SF38">
    <property type="entry name" value="ARGININE KINASE 1-RELATED"/>
    <property type="match status" value="1"/>
</dbReference>
<evidence type="ECO:0000256" key="4">
    <source>
        <dbReference type="ARBA" id="ARBA00022840"/>
    </source>
</evidence>
<evidence type="ECO:0000256" key="2">
    <source>
        <dbReference type="ARBA" id="ARBA00022741"/>
    </source>
</evidence>
<keyword evidence="2 5" id="KW-0547">Nucleotide-binding</keyword>
<protein>
    <recommendedName>
        <fullName evidence="5">Protein-arginine kinase</fullName>
        <ecNumber evidence="5">2.7.14.1</ecNumber>
    </recommendedName>
</protein>
<dbReference type="GO" id="GO:1990424">
    <property type="term" value="F:protein arginine kinase activity"/>
    <property type="evidence" value="ECO:0007669"/>
    <property type="project" value="UniProtKB-EC"/>
</dbReference>
<dbReference type="PROSITE" id="PS51510">
    <property type="entry name" value="PHOSPHAGEN_KINASE_C"/>
    <property type="match status" value="1"/>
</dbReference>
<feature type="binding site" evidence="5 6">
    <location>
        <position position="80"/>
    </location>
    <ligand>
        <name>ATP</name>
        <dbReference type="ChEBI" id="CHEBI:30616"/>
    </ligand>
</feature>
<evidence type="ECO:0000313" key="9">
    <source>
        <dbReference type="EMBL" id="PYG87987.1"/>
    </source>
</evidence>
<keyword evidence="4 5" id="KW-0067">ATP-binding</keyword>
<accession>A0A318XYP7</accession>
<sequence>MSVKESERGPEYDIAVTSRVRLARNFEDIPFSARMSAKHQAELIQKMQQILSGNKAFGRLMYADMTSMHPIDKISLMERHLISPDLAETKENCGAYINEDENLSIMINEEDHIRIQAIFSGIQLDKAYKICDGIDSIISEKADYAFDDKYGYLTSCPTNLGTGMRASVMLHLPALVMTGYIKSILESCNKVGVTVRGIYGENSEAVGDMFQVSNQISLGRSEEETIACIDGICKQIIDREKALRLQLYRKNIYKFEDRVFRSYGLLLNARIISSQECFKLLSDVRLGVSMGIIKDIDIAGLNETVVLSQPATLQKISGKPLNHDERDIKRAELIRQRLLPAEKRD</sequence>
<feature type="binding site" evidence="5 6">
    <location>
        <begin position="196"/>
        <end position="201"/>
    </location>
    <ligand>
        <name>ATP</name>
        <dbReference type="ChEBI" id="CHEBI:30616"/>
    </ligand>
</feature>
<dbReference type="GO" id="GO:0046314">
    <property type="term" value="P:phosphocreatine biosynthetic process"/>
    <property type="evidence" value="ECO:0007669"/>
    <property type="project" value="InterPro"/>
</dbReference>
<dbReference type="InterPro" id="IPR022414">
    <property type="entry name" value="ATP-guanido_PTrfase_cat"/>
</dbReference>
<dbReference type="Pfam" id="PF00217">
    <property type="entry name" value="ATP-gua_Ptrans"/>
    <property type="match status" value="1"/>
</dbReference>
<keyword evidence="1 5" id="KW-0808">Transferase</keyword>
<dbReference type="InterPro" id="IPR023660">
    <property type="entry name" value="Arg_Kinase"/>
</dbReference>
<keyword evidence="5" id="KW-0021">Allosteric enzyme</keyword>
<dbReference type="Proteomes" id="UP000248132">
    <property type="component" value="Unassembled WGS sequence"/>
</dbReference>
<dbReference type="EC" id="2.7.14.1" evidence="5"/>